<feature type="domain" description="MyTH4" evidence="1">
    <location>
        <begin position="59"/>
        <end position="210"/>
    </location>
</feature>
<dbReference type="PANTHER" id="PTHR22692:SF21">
    <property type="entry name" value="MYOSIN XVA"/>
    <property type="match status" value="1"/>
</dbReference>
<proteinExistence type="predicted"/>
<dbReference type="SMART" id="SM00139">
    <property type="entry name" value="MyTH4"/>
    <property type="match status" value="1"/>
</dbReference>
<dbReference type="AlphaFoldDB" id="A0AAD3MEE9"/>
<reference evidence="2" key="1">
    <citation type="submission" date="2022-08" db="EMBL/GenBank/DDBJ databases">
        <title>Genome sequencing of akame (Lates japonicus).</title>
        <authorList>
            <person name="Hashiguchi Y."/>
            <person name="Takahashi H."/>
        </authorList>
    </citation>
    <scope>NUCLEOTIDE SEQUENCE</scope>
    <source>
        <strain evidence="2">Kochi</strain>
    </source>
</reference>
<keyword evidence="3" id="KW-1185">Reference proteome</keyword>
<protein>
    <submittedName>
        <fullName evidence="2">Unconventional myosin-XV-like protein</fullName>
    </submittedName>
</protein>
<comment type="caution">
    <text evidence="2">The sequence shown here is derived from an EMBL/GenBank/DDBJ whole genome shotgun (WGS) entry which is preliminary data.</text>
</comment>
<dbReference type="Gene3D" id="1.25.40.530">
    <property type="entry name" value="MyTH4 domain"/>
    <property type="match status" value="1"/>
</dbReference>
<gene>
    <name evidence="2" type="ORF">AKAME5_000506000</name>
</gene>
<dbReference type="EMBL" id="BRZM01000013">
    <property type="protein sequence ID" value="GLD52116.1"/>
    <property type="molecule type" value="Genomic_DNA"/>
</dbReference>
<dbReference type="Proteomes" id="UP001279410">
    <property type="component" value="Unassembled WGS sequence"/>
</dbReference>
<dbReference type="PANTHER" id="PTHR22692">
    <property type="entry name" value="MYOSIN VII, XV"/>
    <property type="match status" value="1"/>
</dbReference>
<evidence type="ECO:0000259" key="1">
    <source>
        <dbReference type="PROSITE" id="PS51016"/>
    </source>
</evidence>
<sequence length="247" mass="27567">MVGACRKAEDRINREVVNVTTLPIPAELAALLQAASGGEELHSDCLAVVQAPKEPLFGMLTAPLDSSLIRLDEELKQGALNVFILILRFMGDPNLNGAQENLFGNYIIQRGLANPSLRDEILAQVANQVWRNPNVLNSERGWLLLSSCLSAFLPSQRLAKYLLKLVSDYGPEGYDCVCQHRLLQALQRLNVGPEYVRTYPPCLLEWTANRKRAHTVLHIHCFDGVSFLCPLHSWTTGEEMAKDILQH</sequence>
<dbReference type="GO" id="GO:0005856">
    <property type="term" value="C:cytoskeleton"/>
    <property type="evidence" value="ECO:0007669"/>
    <property type="project" value="InterPro"/>
</dbReference>
<evidence type="ECO:0000313" key="2">
    <source>
        <dbReference type="EMBL" id="GLD52116.1"/>
    </source>
</evidence>
<dbReference type="InterPro" id="IPR038185">
    <property type="entry name" value="MyTH4_dom_sf"/>
</dbReference>
<dbReference type="Pfam" id="PF00784">
    <property type="entry name" value="MyTH4"/>
    <property type="match status" value="1"/>
</dbReference>
<dbReference type="InterPro" id="IPR051567">
    <property type="entry name" value="Unconventional_Myosin_ATPase"/>
</dbReference>
<feature type="non-terminal residue" evidence="2">
    <location>
        <position position="1"/>
    </location>
</feature>
<evidence type="ECO:0000313" key="3">
    <source>
        <dbReference type="Proteomes" id="UP001279410"/>
    </source>
</evidence>
<name>A0AAD3MEE9_LATJO</name>
<dbReference type="InterPro" id="IPR000857">
    <property type="entry name" value="MyTH4_dom"/>
</dbReference>
<organism evidence="2 3">
    <name type="scientific">Lates japonicus</name>
    <name type="common">Japanese lates</name>
    <dbReference type="NCBI Taxonomy" id="270547"/>
    <lineage>
        <taxon>Eukaryota</taxon>
        <taxon>Metazoa</taxon>
        <taxon>Chordata</taxon>
        <taxon>Craniata</taxon>
        <taxon>Vertebrata</taxon>
        <taxon>Euteleostomi</taxon>
        <taxon>Actinopterygii</taxon>
        <taxon>Neopterygii</taxon>
        <taxon>Teleostei</taxon>
        <taxon>Neoteleostei</taxon>
        <taxon>Acanthomorphata</taxon>
        <taxon>Carangaria</taxon>
        <taxon>Carangaria incertae sedis</taxon>
        <taxon>Centropomidae</taxon>
        <taxon>Lates</taxon>
    </lineage>
</organism>
<dbReference type="PROSITE" id="PS51016">
    <property type="entry name" value="MYTH4"/>
    <property type="match status" value="1"/>
</dbReference>
<accession>A0AAD3MEE9</accession>